<feature type="signal peptide" evidence="2">
    <location>
        <begin position="1"/>
        <end position="21"/>
    </location>
</feature>
<organism evidence="3 4">
    <name type="scientific">Dendrobium nobile</name>
    <name type="common">Orchid</name>
    <dbReference type="NCBI Taxonomy" id="94219"/>
    <lineage>
        <taxon>Eukaryota</taxon>
        <taxon>Viridiplantae</taxon>
        <taxon>Streptophyta</taxon>
        <taxon>Embryophyta</taxon>
        <taxon>Tracheophyta</taxon>
        <taxon>Spermatophyta</taxon>
        <taxon>Magnoliopsida</taxon>
        <taxon>Liliopsida</taxon>
        <taxon>Asparagales</taxon>
        <taxon>Orchidaceae</taxon>
        <taxon>Epidendroideae</taxon>
        <taxon>Malaxideae</taxon>
        <taxon>Dendrobiinae</taxon>
        <taxon>Dendrobium</taxon>
    </lineage>
</organism>
<dbReference type="GO" id="GO:0005840">
    <property type="term" value="C:ribosome"/>
    <property type="evidence" value="ECO:0007669"/>
    <property type="project" value="InterPro"/>
</dbReference>
<evidence type="ECO:0000313" key="3">
    <source>
        <dbReference type="EMBL" id="KAI0500462.1"/>
    </source>
</evidence>
<reference evidence="3" key="1">
    <citation type="journal article" date="2022" name="Front. Genet.">
        <title>Chromosome-Scale Assembly of the Dendrobium nobile Genome Provides Insights Into the Molecular Mechanism of the Biosynthesis of the Medicinal Active Ingredient of Dendrobium.</title>
        <authorList>
            <person name="Xu Q."/>
            <person name="Niu S.-C."/>
            <person name="Li K.-L."/>
            <person name="Zheng P.-J."/>
            <person name="Zhang X.-J."/>
            <person name="Jia Y."/>
            <person name="Liu Y."/>
            <person name="Niu Y.-X."/>
            <person name="Yu L.-H."/>
            <person name="Chen D.-F."/>
            <person name="Zhang G.-Q."/>
        </authorList>
    </citation>
    <scope>NUCLEOTIDE SEQUENCE</scope>
    <source>
        <tissue evidence="3">Leaf</tissue>
    </source>
</reference>
<dbReference type="EMBL" id="JAGYWB010000013">
    <property type="protein sequence ID" value="KAI0500462.1"/>
    <property type="molecule type" value="Genomic_DNA"/>
</dbReference>
<dbReference type="Proteomes" id="UP000829196">
    <property type="component" value="Unassembled WGS sequence"/>
</dbReference>
<feature type="chain" id="PRO_5035749917" description="Secreted protein" evidence="2">
    <location>
        <begin position="22"/>
        <end position="127"/>
    </location>
</feature>
<dbReference type="HAMAP" id="MF_00273">
    <property type="entry name" value="Ribosomal_eL20"/>
    <property type="match status" value="1"/>
</dbReference>
<proteinExistence type="inferred from homology"/>
<dbReference type="SMR" id="A0A8T3AXQ8"/>
<dbReference type="InterPro" id="IPR021138">
    <property type="entry name" value="Ribosomal_eL20_eukaryotes"/>
</dbReference>
<dbReference type="AlphaFoldDB" id="A0A8T3AXQ8"/>
<dbReference type="GO" id="GO:0003735">
    <property type="term" value="F:structural constituent of ribosome"/>
    <property type="evidence" value="ECO:0007669"/>
    <property type="project" value="InterPro"/>
</dbReference>
<feature type="region of interest" description="Disordered" evidence="1">
    <location>
        <begin position="94"/>
        <end position="127"/>
    </location>
</feature>
<feature type="compositionally biased region" description="Polar residues" evidence="1">
    <location>
        <begin position="116"/>
        <end position="127"/>
    </location>
</feature>
<sequence length="127" mass="14094">MGSFLLLLTIVGSFNQYQVVGRALPAPSEEHSKNHRLKLCATIEVKAKSKFWCFPRKTKKVKKSNDQVLAINEFHLFISLLSYSCPKDVYGSDSSLRHATDTMPSLPSRHNPAAVSFSSSVNPLTAK</sequence>
<comment type="caution">
    <text evidence="3">The sequence shown here is derived from an EMBL/GenBank/DDBJ whole genome shotgun (WGS) entry which is preliminary data.</text>
</comment>
<name>A0A8T3AXQ8_DENNO</name>
<evidence type="ECO:0008006" key="5">
    <source>
        <dbReference type="Google" id="ProtNLM"/>
    </source>
</evidence>
<dbReference type="Gene3D" id="3.10.20.10">
    <property type="match status" value="1"/>
</dbReference>
<gene>
    <name evidence="3" type="ORF">KFK09_018674</name>
</gene>
<keyword evidence="4" id="KW-1185">Reference proteome</keyword>
<evidence type="ECO:0000313" key="4">
    <source>
        <dbReference type="Proteomes" id="UP000829196"/>
    </source>
</evidence>
<dbReference type="GO" id="GO:0006412">
    <property type="term" value="P:translation"/>
    <property type="evidence" value="ECO:0007669"/>
    <property type="project" value="InterPro"/>
</dbReference>
<protein>
    <recommendedName>
        <fullName evidence="5">Secreted protein</fullName>
    </recommendedName>
</protein>
<evidence type="ECO:0000256" key="1">
    <source>
        <dbReference type="SAM" id="MobiDB-lite"/>
    </source>
</evidence>
<keyword evidence="2" id="KW-0732">Signal</keyword>
<dbReference type="PANTHER" id="PTHR10052">
    <property type="entry name" value="60S RIBOSOMAL PROTEIN L18A"/>
    <property type="match status" value="1"/>
</dbReference>
<accession>A0A8T3AXQ8</accession>
<evidence type="ECO:0000256" key="2">
    <source>
        <dbReference type="SAM" id="SignalP"/>
    </source>
</evidence>
<dbReference type="InterPro" id="IPR028877">
    <property type="entry name" value="Ribosomal_eL20"/>
</dbReference>